<comment type="caution">
    <text evidence="2">The sequence shown here is derived from an EMBL/GenBank/DDBJ whole genome shotgun (WGS) entry which is preliminary data.</text>
</comment>
<feature type="compositionally biased region" description="Basic and acidic residues" evidence="1">
    <location>
        <begin position="28"/>
        <end position="41"/>
    </location>
</feature>
<protein>
    <submittedName>
        <fullName evidence="2">Uncharacterized protein</fullName>
    </submittedName>
</protein>
<feature type="region of interest" description="Disordered" evidence="1">
    <location>
        <begin position="28"/>
        <end position="111"/>
    </location>
</feature>
<name>A0A0G1L2N8_9BACT</name>
<sequence length="111" mass="12419">MCYNIDILHIQGAADDTIDGREAGFVREGAGRGRGRWRQEGVVRPAGRARRESRDGLLRPGAHRRAAPVRGQERRRRDATRSRADVRRADDDQHPVIREQGAGHPPRGVVV</sequence>
<organism evidence="2 3">
    <name type="scientific">Candidatus Yanofskybacteria bacterium GW2011_GWB1_45_11</name>
    <dbReference type="NCBI Taxonomy" id="1619026"/>
    <lineage>
        <taxon>Bacteria</taxon>
        <taxon>Candidatus Yanofskyibacteriota</taxon>
    </lineage>
</organism>
<dbReference type="EMBL" id="LCKD01000004">
    <property type="protein sequence ID" value="KKT90251.1"/>
    <property type="molecule type" value="Genomic_DNA"/>
</dbReference>
<accession>A0A0G1L2N8</accession>
<proteinExistence type="predicted"/>
<evidence type="ECO:0000256" key="1">
    <source>
        <dbReference type="SAM" id="MobiDB-lite"/>
    </source>
</evidence>
<evidence type="ECO:0000313" key="2">
    <source>
        <dbReference type="EMBL" id="KKT90251.1"/>
    </source>
</evidence>
<feature type="compositionally biased region" description="Basic residues" evidence="1">
    <location>
        <begin position="61"/>
        <end position="70"/>
    </location>
</feature>
<dbReference type="AlphaFoldDB" id="A0A0G1L2N8"/>
<gene>
    <name evidence="2" type="ORF">UW90_C0004G0059</name>
</gene>
<evidence type="ECO:0000313" key="3">
    <source>
        <dbReference type="Proteomes" id="UP000034368"/>
    </source>
</evidence>
<feature type="compositionally biased region" description="Basic and acidic residues" evidence="1">
    <location>
        <begin position="71"/>
        <end position="97"/>
    </location>
</feature>
<reference evidence="2 3" key="1">
    <citation type="journal article" date="2015" name="Nature">
        <title>rRNA introns, odd ribosomes, and small enigmatic genomes across a large radiation of phyla.</title>
        <authorList>
            <person name="Brown C.T."/>
            <person name="Hug L.A."/>
            <person name="Thomas B.C."/>
            <person name="Sharon I."/>
            <person name="Castelle C.J."/>
            <person name="Singh A."/>
            <person name="Wilkins M.J."/>
            <person name="Williams K.H."/>
            <person name="Banfield J.F."/>
        </authorList>
    </citation>
    <scope>NUCLEOTIDE SEQUENCE [LARGE SCALE GENOMIC DNA]</scope>
</reference>
<dbReference type="Proteomes" id="UP000034368">
    <property type="component" value="Unassembled WGS sequence"/>
</dbReference>